<dbReference type="AlphaFoldDB" id="A0A4R1PMI8"/>
<name>A0A4R1PMI8_9GAMM</name>
<evidence type="ECO:0000313" key="2">
    <source>
        <dbReference type="Proteomes" id="UP000295169"/>
    </source>
</evidence>
<evidence type="ECO:0000313" key="1">
    <source>
        <dbReference type="EMBL" id="TCL32505.1"/>
    </source>
</evidence>
<sequence>MQGTISRFAYSVRMKRLVAAQSFKGSHGTCMSMARKIEHDGFITKPGRIGTGAYFWTAIEYDHLAVSTHYAIKWAERASKQQAFHGQDDQSLAVIQVEVEADDEEILYLDDPEHHLELRQELAAFAIEHLKLSCIFDLTRAQFQGIEKLLYGVVDLYIQLYEEALGGKKVKILFKNQNPPTNDPLAMIVGNASCFAVRDTSCIKSMHVSSA</sequence>
<reference evidence="1 2" key="1">
    <citation type="submission" date="2019-03" db="EMBL/GenBank/DDBJ databases">
        <title>Genomic Encyclopedia of Type Strains, Phase IV (KMG-IV): sequencing the most valuable type-strain genomes for metagenomic binning, comparative biology and taxonomic classification.</title>
        <authorList>
            <person name="Goeker M."/>
        </authorList>
    </citation>
    <scope>NUCLEOTIDE SEQUENCE [LARGE SCALE GENOMIC DNA]</scope>
    <source>
        <strain evidence="1 2">DSM 2286</strain>
    </source>
</reference>
<gene>
    <name evidence="1" type="ORF">EV691_10731</name>
</gene>
<protein>
    <submittedName>
        <fullName evidence="1">Uncharacterized protein</fullName>
    </submittedName>
</protein>
<proteinExistence type="predicted"/>
<dbReference type="Proteomes" id="UP000295169">
    <property type="component" value="Unassembled WGS sequence"/>
</dbReference>
<comment type="caution">
    <text evidence="1">The sequence shown here is derived from an EMBL/GenBank/DDBJ whole genome shotgun (WGS) entry which is preliminary data.</text>
</comment>
<organism evidence="1 2">
    <name type="scientific">Azotobacter chroococcum</name>
    <dbReference type="NCBI Taxonomy" id="353"/>
    <lineage>
        <taxon>Bacteria</taxon>
        <taxon>Pseudomonadati</taxon>
        <taxon>Pseudomonadota</taxon>
        <taxon>Gammaproteobacteria</taxon>
        <taxon>Pseudomonadales</taxon>
        <taxon>Pseudomonadaceae</taxon>
        <taxon>Azotobacter</taxon>
    </lineage>
</organism>
<accession>A0A4R1PMI8</accession>
<dbReference type="EMBL" id="SMMU01000007">
    <property type="protein sequence ID" value="TCL32505.1"/>
    <property type="molecule type" value="Genomic_DNA"/>
</dbReference>
<dbReference type="RefSeq" id="WP_377817359.1">
    <property type="nucleotide sequence ID" value="NZ_JBHUHS010000001.1"/>
</dbReference>